<gene>
    <name evidence="1" type="ORF">B1B_08203</name>
</gene>
<reference evidence="1" key="2">
    <citation type="journal article" date="2014" name="ISME J.">
        <title>Microbial stratification in low pH oxic and suboxic macroscopic growths along an acid mine drainage.</title>
        <authorList>
            <person name="Mendez-Garcia C."/>
            <person name="Mesa V."/>
            <person name="Sprenger R.R."/>
            <person name="Richter M."/>
            <person name="Diez M.S."/>
            <person name="Solano J."/>
            <person name="Bargiela R."/>
            <person name="Golyshina O.V."/>
            <person name="Manteca A."/>
            <person name="Ramos J.L."/>
            <person name="Gallego J.R."/>
            <person name="Llorente I."/>
            <person name="Martins Dos Santos V.A."/>
            <person name="Jensen O.N."/>
            <person name="Pelaez A.I."/>
            <person name="Sanchez J."/>
            <person name="Ferrer M."/>
        </authorList>
    </citation>
    <scope>NUCLEOTIDE SEQUENCE</scope>
</reference>
<dbReference type="InterPro" id="IPR002933">
    <property type="entry name" value="Peptidase_M20"/>
</dbReference>
<proteinExistence type="predicted"/>
<protein>
    <submittedName>
        <fullName evidence="1">Succinyl-diaminopimelate desuccinylase / N-acetylornithine deacetylase</fullName>
    </submittedName>
</protein>
<dbReference type="Pfam" id="PF01546">
    <property type="entry name" value="Peptidase_M20"/>
    <property type="match status" value="1"/>
</dbReference>
<reference evidence="1" key="1">
    <citation type="submission" date="2013-08" db="EMBL/GenBank/DDBJ databases">
        <authorList>
            <person name="Mendez C."/>
            <person name="Richter M."/>
            <person name="Ferrer M."/>
            <person name="Sanchez J."/>
        </authorList>
    </citation>
    <scope>NUCLEOTIDE SEQUENCE</scope>
</reference>
<dbReference type="PANTHER" id="PTHR43808:SF32">
    <property type="entry name" value="ARGE_DAPE-RELATED DEACYLASE"/>
    <property type="match status" value="1"/>
</dbReference>
<accession>T1BZV9</accession>
<feature type="non-terminal residue" evidence="1">
    <location>
        <position position="165"/>
    </location>
</feature>
<dbReference type="AlphaFoldDB" id="T1BZV9"/>
<evidence type="ECO:0000313" key="1">
    <source>
        <dbReference type="EMBL" id="EQD59460.1"/>
    </source>
</evidence>
<organism evidence="1">
    <name type="scientific">mine drainage metagenome</name>
    <dbReference type="NCBI Taxonomy" id="410659"/>
    <lineage>
        <taxon>unclassified sequences</taxon>
        <taxon>metagenomes</taxon>
        <taxon>ecological metagenomes</taxon>
    </lineage>
</organism>
<dbReference type="Gene3D" id="3.40.630.10">
    <property type="entry name" value="Zn peptidases"/>
    <property type="match status" value="1"/>
</dbReference>
<comment type="caution">
    <text evidence="1">The sequence shown here is derived from an EMBL/GenBank/DDBJ whole genome shotgun (WGS) entry which is preliminary data.</text>
</comment>
<name>T1BZV9_9ZZZZ</name>
<dbReference type="GO" id="GO:0016787">
    <property type="term" value="F:hydrolase activity"/>
    <property type="evidence" value="ECO:0007669"/>
    <property type="project" value="InterPro"/>
</dbReference>
<dbReference type="EMBL" id="AUZY01005327">
    <property type="protein sequence ID" value="EQD59460.1"/>
    <property type="molecule type" value="Genomic_DNA"/>
</dbReference>
<sequence length="165" mass="18610">TNFTSYVTTDNQNFERPSLILKVGNKEKTAWIVSHIDTVPEGDPKLWTREPFSVTVEGNSIYGRGTSDDGQAVFLSMLLLRRIKERINDLQYNLGIAFVADEEVGSAYGIQFLLEKNIFKKEDLIFVPDAGSTDGMDIEIAEKSILWMKFLVNGKQYHASMPQNA</sequence>
<feature type="non-terminal residue" evidence="1">
    <location>
        <position position="1"/>
    </location>
</feature>
<dbReference type="SUPFAM" id="SSF53187">
    <property type="entry name" value="Zn-dependent exopeptidases"/>
    <property type="match status" value="1"/>
</dbReference>
<dbReference type="InterPro" id="IPR050072">
    <property type="entry name" value="Peptidase_M20A"/>
</dbReference>
<dbReference type="PANTHER" id="PTHR43808">
    <property type="entry name" value="ACETYLORNITHINE DEACETYLASE"/>
    <property type="match status" value="1"/>
</dbReference>